<dbReference type="EMBL" id="KV919009">
    <property type="protein sequence ID" value="OSX73232.1"/>
    <property type="molecule type" value="Genomic_DNA"/>
</dbReference>
<feature type="chain" id="PRO_5012417139" evidence="1">
    <location>
        <begin position="28"/>
        <end position="189"/>
    </location>
</feature>
<sequence>MKAYLSLLCASAVALALLATAPTGAHAQATKMLIYDEQLRTHVTVQWRTTVSFGGQSVRTIKDVKRHTDKGVISFDIPRLPNVGPFVSVTELSWVQASRSDHRCHRPSMDINSASVSKERNVYCFKSQYRRCVTLRGCQCKEDKMIRVSLLDAQGRHMRVSRPGSFYLCGVLTDAQTTSAKNLGVRFSG</sequence>
<gene>
    <name evidence="2" type="ORF">BU14_0365s0001</name>
</gene>
<evidence type="ECO:0000313" key="3">
    <source>
        <dbReference type="Proteomes" id="UP000218209"/>
    </source>
</evidence>
<dbReference type="Proteomes" id="UP000218209">
    <property type="component" value="Unassembled WGS sequence"/>
</dbReference>
<proteinExistence type="predicted"/>
<feature type="signal peptide" evidence="1">
    <location>
        <begin position="1"/>
        <end position="27"/>
    </location>
</feature>
<keyword evidence="1" id="KW-0732">Signal</keyword>
<accession>A0A1X6NXD0</accession>
<keyword evidence="3" id="KW-1185">Reference proteome</keyword>
<dbReference type="AlphaFoldDB" id="A0A1X6NXD0"/>
<organism evidence="2 3">
    <name type="scientific">Porphyra umbilicalis</name>
    <name type="common">Purple laver</name>
    <name type="synonym">Red alga</name>
    <dbReference type="NCBI Taxonomy" id="2786"/>
    <lineage>
        <taxon>Eukaryota</taxon>
        <taxon>Rhodophyta</taxon>
        <taxon>Bangiophyceae</taxon>
        <taxon>Bangiales</taxon>
        <taxon>Bangiaceae</taxon>
        <taxon>Porphyra</taxon>
    </lineage>
</organism>
<name>A0A1X6NXD0_PORUM</name>
<evidence type="ECO:0000313" key="2">
    <source>
        <dbReference type="EMBL" id="OSX73232.1"/>
    </source>
</evidence>
<protein>
    <submittedName>
        <fullName evidence="2">Uncharacterized protein</fullName>
    </submittedName>
</protein>
<reference evidence="2 3" key="1">
    <citation type="submission" date="2017-03" db="EMBL/GenBank/DDBJ databases">
        <title>WGS assembly of Porphyra umbilicalis.</title>
        <authorList>
            <person name="Brawley S.H."/>
            <person name="Blouin N.A."/>
            <person name="Ficko-Blean E."/>
            <person name="Wheeler G.L."/>
            <person name="Lohr M."/>
            <person name="Goodson H.V."/>
            <person name="Jenkins J.W."/>
            <person name="Blaby-Haas C.E."/>
            <person name="Helliwell K.E."/>
            <person name="Chan C."/>
            <person name="Marriage T."/>
            <person name="Bhattacharya D."/>
            <person name="Klein A.S."/>
            <person name="Badis Y."/>
            <person name="Brodie J."/>
            <person name="Cao Y."/>
            <person name="Collen J."/>
            <person name="Dittami S.M."/>
            <person name="Gachon C.M."/>
            <person name="Green B.R."/>
            <person name="Karpowicz S."/>
            <person name="Kim J.W."/>
            <person name="Kudahl U."/>
            <person name="Lin S."/>
            <person name="Michel G."/>
            <person name="Mittag M."/>
            <person name="Olson B.J."/>
            <person name="Pangilinan J."/>
            <person name="Peng Y."/>
            <person name="Qiu H."/>
            <person name="Shu S."/>
            <person name="Singer J.T."/>
            <person name="Smith A.G."/>
            <person name="Sprecher B.N."/>
            <person name="Wagner V."/>
            <person name="Wang W."/>
            <person name="Wang Z.-Y."/>
            <person name="Yan J."/>
            <person name="Yarish C."/>
            <person name="Zoeuner-Riek S."/>
            <person name="Zhuang Y."/>
            <person name="Zou Y."/>
            <person name="Lindquist E.A."/>
            <person name="Grimwood J."/>
            <person name="Barry K."/>
            <person name="Rokhsar D.S."/>
            <person name="Schmutz J."/>
            <person name="Stiller J.W."/>
            <person name="Grossman A.R."/>
            <person name="Prochnik S.E."/>
        </authorList>
    </citation>
    <scope>NUCLEOTIDE SEQUENCE [LARGE SCALE GENOMIC DNA]</scope>
    <source>
        <strain evidence="2">4086291</strain>
    </source>
</reference>
<evidence type="ECO:0000256" key="1">
    <source>
        <dbReference type="SAM" id="SignalP"/>
    </source>
</evidence>